<dbReference type="CDD" id="cd19963">
    <property type="entry name" value="PBP1_BMP-like"/>
    <property type="match status" value="1"/>
</dbReference>
<dbReference type="PANTHER" id="PTHR43208">
    <property type="entry name" value="ABC TRANSPORTER SUBSTRATE-BINDING PROTEIN"/>
    <property type="match status" value="1"/>
</dbReference>
<gene>
    <name evidence="4" type="ORF">SAMN04488516_10746</name>
</gene>
<dbReference type="AlphaFoldDB" id="A0A1H0EAU7"/>
<dbReference type="STRING" id="206665.SAMN04488516_10746"/>
<evidence type="ECO:0000259" key="3">
    <source>
        <dbReference type="Pfam" id="PF02608"/>
    </source>
</evidence>
<organism evidence="4 5">
    <name type="scientific">Desulfonauticus submarinus</name>
    <dbReference type="NCBI Taxonomy" id="206665"/>
    <lineage>
        <taxon>Bacteria</taxon>
        <taxon>Pseudomonadati</taxon>
        <taxon>Thermodesulfobacteriota</taxon>
        <taxon>Desulfovibrionia</taxon>
        <taxon>Desulfovibrionales</taxon>
        <taxon>Desulfonauticaceae</taxon>
        <taxon>Desulfonauticus</taxon>
    </lineage>
</organism>
<evidence type="ECO:0000313" key="4">
    <source>
        <dbReference type="EMBL" id="SDN79587.1"/>
    </source>
</evidence>
<evidence type="ECO:0000313" key="5">
    <source>
        <dbReference type="Proteomes" id="UP000199602"/>
    </source>
</evidence>
<dbReference type="GO" id="GO:0005886">
    <property type="term" value="C:plasma membrane"/>
    <property type="evidence" value="ECO:0007669"/>
    <property type="project" value="InterPro"/>
</dbReference>
<reference evidence="4 5" key="1">
    <citation type="submission" date="2016-10" db="EMBL/GenBank/DDBJ databases">
        <authorList>
            <person name="de Groot N.N."/>
        </authorList>
    </citation>
    <scope>NUCLEOTIDE SEQUENCE [LARGE SCALE GENOMIC DNA]</scope>
    <source>
        <strain evidence="4 5">DSM 15269</strain>
    </source>
</reference>
<dbReference type="Gene3D" id="3.40.50.2300">
    <property type="match status" value="2"/>
</dbReference>
<feature type="signal peptide" evidence="2">
    <location>
        <begin position="1"/>
        <end position="23"/>
    </location>
</feature>
<name>A0A1H0EAU7_9BACT</name>
<evidence type="ECO:0000256" key="2">
    <source>
        <dbReference type="SAM" id="SignalP"/>
    </source>
</evidence>
<dbReference type="PANTHER" id="PTHR43208:SF1">
    <property type="entry name" value="ABC TRANSPORTER SUBSTRATE-BINDING PROTEIN"/>
    <property type="match status" value="1"/>
</dbReference>
<proteinExistence type="predicted"/>
<dbReference type="EMBL" id="FNIN01000007">
    <property type="protein sequence ID" value="SDN79587.1"/>
    <property type="molecule type" value="Genomic_DNA"/>
</dbReference>
<feature type="chain" id="PRO_5011707542" evidence="2">
    <location>
        <begin position="24"/>
        <end position="363"/>
    </location>
</feature>
<dbReference type="Proteomes" id="UP000199602">
    <property type="component" value="Unassembled WGS sequence"/>
</dbReference>
<dbReference type="InterPro" id="IPR003760">
    <property type="entry name" value="PnrA-like"/>
</dbReference>
<dbReference type="OrthoDB" id="9769871at2"/>
<dbReference type="Pfam" id="PF02608">
    <property type="entry name" value="Bmp"/>
    <property type="match status" value="1"/>
</dbReference>
<evidence type="ECO:0000256" key="1">
    <source>
        <dbReference type="ARBA" id="ARBA00022729"/>
    </source>
</evidence>
<accession>A0A1H0EAU7</accession>
<sequence length="363" mass="40418">MKKILLLIISLLMVISISQPANAKKKIKVAFALLWTIDDMGWTTAAYNGIKYLKEKMGDQVEISYTEKVLAADAERVFRKYARQGYDIIFGTTFEHMDPMLMVAQDFPKVVFEHCAGYKTAPNMGNYFARMYQADYLAGYMAGLMGYKHVGTVATNPIPEPIRGVNAFTLGLIKGLKEGKHSFNPNKVNTVVWLKAWRDPINETTLAETLISRGCTLIRQMADTPDSSLAACKKGVPAIGYGADAAKYGASCALVSTLWNWGPFFVKVVKEVQAGTWKPTPYWAGFEQNMIKLSSFNASVPKSVQKKVLKELEKFKNGEDNVFVGPIYDQSGKLRVKPGEKLTDKELLTMRWLVKGVVGNIPD</sequence>
<keyword evidence="1 2" id="KW-0732">Signal</keyword>
<dbReference type="InterPro" id="IPR052910">
    <property type="entry name" value="ABC-Purine-Binding"/>
</dbReference>
<protein>
    <submittedName>
        <fullName evidence="4">Basic membrane protein A</fullName>
    </submittedName>
</protein>
<keyword evidence="5" id="KW-1185">Reference proteome</keyword>
<feature type="domain" description="ABC transporter substrate-binding protein PnrA-like" evidence="3">
    <location>
        <begin position="28"/>
        <end position="318"/>
    </location>
</feature>
<dbReference type="RefSeq" id="WP_092065511.1">
    <property type="nucleotide sequence ID" value="NZ_FNIN01000007.1"/>
</dbReference>